<evidence type="ECO:0000313" key="3">
    <source>
        <dbReference type="Proteomes" id="UP000008225"/>
    </source>
</evidence>
<feature type="region of interest" description="Disordered" evidence="1">
    <location>
        <begin position="16"/>
        <end position="98"/>
    </location>
</feature>
<dbReference type="Ensembl" id="ENSCJAT00000144213.1">
    <property type="protein sequence ID" value="ENSCJAP00000091012.1"/>
    <property type="gene ID" value="ENSCJAG00000087110.1"/>
</dbReference>
<dbReference type="Proteomes" id="UP000008225">
    <property type="component" value="Chromosome 13"/>
</dbReference>
<reference evidence="2" key="3">
    <citation type="submission" date="2025-09" db="UniProtKB">
        <authorList>
            <consortium name="Ensembl"/>
        </authorList>
    </citation>
    <scope>IDENTIFICATION</scope>
</reference>
<dbReference type="PANTHER" id="PTHR12138:SF161">
    <property type="entry name" value="SECRETED PROTEIN"/>
    <property type="match status" value="1"/>
</dbReference>
<dbReference type="AlphaFoldDB" id="A0A8I3WLG1"/>
<reference evidence="2" key="2">
    <citation type="submission" date="2025-08" db="UniProtKB">
        <authorList>
            <consortium name="Ensembl"/>
        </authorList>
    </citation>
    <scope>IDENTIFICATION</scope>
</reference>
<evidence type="ECO:0000256" key="1">
    <source>
        <dbReference type="SAM" id="MobiDB-lite"/>
    </source>
</evidence>
<organism evidence="2 3">
    <name type="scientific">Callithrix jacchus</name>
    <name type="common">White-tufted-ear marmoset</name>
    <name type="synonym">Simia Jacchus</name>
    <dbReference type="NCBI Taxonomy" id="9483"/>
    <lineage>
        <taxon>Eukaryota</taxon>
        <taxon>Metazoa</taxon>
        <taxon>Chordata</taxon>
        <taxon>Craniata</taxon>
        <taxon>Vertebrata</taxon>
        <taxon>Euteleostomi</taxon>
        <taxon>Mammalia</taxon>
        <taxon>Eutheria</taxon>
        <taxon>Euarchontoglires</taxon>
        <taxon>Primates</taxon>
        <taxon>Haplorrhini</taxon>
        <taxon>Platyrrhini</taxon>
        <taxon>Cebidae</taxon>
        <taxon>Callitrichinae</taxon>
        <taxon>Callithrix</taxon>
        <taxon>Callithrix</taxon>
    </lineage>
</organism>
<name>A0A8I3WLG1_CALJA</name>
<dbReference type="GeneTree" id="ENSGT01120000271815"/>
<feature type="compositionally biased region" description="Pro residues" evidence="1">
    <location>
        <begin position="75"/>
        <end position="85"/>
    </location>
</feature>
<dbReference type="PANTHER" id="PTHR12138">
    <property type="entry name" value="PRIMATE-EXPANDED PROTEIN FAMILY"/>
    <property type="match status" value="1"/>
</dbReference>
<protein>
    <submittedName>
        <fullName evidence="2">Uncharacterized protein</fullName>
    </submittedName>
</protein>
<feature type="compositionally biased region" description="Low complexity" evidence="1">
    <location>
        <begin position="86"/>
        <end position="98"/>
    </location>
</feature>
<dbReference type="PRINTS" id="PR02045">
    <property type="entry name" value="F138DOMAIN"/>
</dbReference>
<accession>A0A8I3WLG1</accession>
<sequence length="327" mass="33730">MAQEPKHWPELIWIVSEISSDDEKGKKAGKGLASQREGPTAHPATHSGILATGSGPPLPQGPPSRSRPSPRPRPSRAPPRSPPANPASSAAARSTPALRAHAHLPCSARLLLGRLGPEQATQPMGCGGCVAQWAAEGGGSLEGLNGGVLPPGPPGSVGAAVGAGAPGTACARWNPALHLRLPRGAGEGAAAEHAALCDLGPWVKCFAALASRLECSGSILAHCNVHLPGSSNSPASASRVAGTTGEHYHTPLITLFLTEMGFYHVGQADLKLLTSGDIPALASQSVGIRREPPCPAFTLFLMDICLQFTEIMNTAAMNIFYIFSFTQ</sequence>
<reference evidence="2 3" key="1">
    <citation type="submission" date="2009-03" db="EMBL/GenBank/DDBJ databases">
        <authorList>
            <person name="Warren W."/>
            <person name="Ye L."/>
            <person name="Minx P."/>
            <person name="Worley K."/>
            <person name="Gibbs R."/>
            <person name="Wilson R.K."/>
        </authorList>
    </citation>
    <scope>NUCLEOTIDE SEQUENCE [LARGE SCALE GENOMIC DNA]</scope>
</reference>
<keyword evidence="3" id="KW-1185">Reference proteome</keyword>
<proteinExistence type="predicted"/>
<evidence type="ECO:0000313" key="2">
    <source>
        <dbReference type="Ensembl" id="ENSCJAP00000091012.1"/>
    </source>
</evidence>